<dbReference type="PROSITE" id="PS50111">
    <property type="entry name" value="CHEMOTAXIS_TRANSDUC_2"/>
    <property type="match status" value="1"/>
</dbReference>
<protein>
    <submittedName>
        <fullName evidence="12">Methyl-accepting chemotaxis protein</fullName>
    </submittedName>
</protein>
<keyword evidence="4 9" id="KW-1133">Transmembrane helix</keyword>
<dbReference type="SMART" id="SM00304">
    <property type="entry name" value="HAMP"/>
    <property type="match status" value="1"/>
</dbReference>
<dbReference type="PANTHER" id="PTHR32089:SF120">
    <property type="entry name" value="METHYL-ACCEPTING CHEMOTAXIS PROTEIN TLPQ"/>
    <property type="match status" value="1"/>
</dbReference>
<keyword evidence="13" id="KW-1185">Reference proteome</keyword>
<dbReference type="SMART" id="SM00283">
    <property type="entry name" value="MA"/>
    <property type="match status" value="1"/>
</dbReference>
<proteinExistence type="inferred from homology"/>
<keyword evidence="3 9" id="KW-0812">Transmembrane</keyword>
<evidence type="ECO:0000259" key="10">
    <source>
        <dbReference type="PROSITE" id="PS50111"/>
    </source>
</evidence>
<dbReference type="Proteomes" id="UP001157353">
    <property type="component" value="Unassembled WGS sequence"/>
</dbReference>
<dbReference type="Pfam" id="PF17200">
    <property type="entry name" value="sCache_2"/>
    <property type="match status" value="1"/>
</dbReference>
<dbReference type="EMBL" id="BSPQ01000013">
    <property type="protein sequence ID" value="GLS91691.1"/>
    <property type="molecule type" value="Genomic_DNA"/>
</dbReference>
<evidence type="ECO:0000256" key="4">
    <source>
        <dbReference type="ARBA" id="ARBA00022989"/>
    </source>
</evidence>
<comment type="similarity">
    <text evidence="7">Belongs to the methyl-accepting chemotaxis (MCP) protein family.</text>
</comment>
<dbReference type="InterPro" id="IPR033480">
    <property type="entry name" value="sCache_2"/>
</dbReference>
<dbReference type="SUPFAM" id="SSF58104">
    <property type="entry name" value="Methyl-accepting chemotaxis protein (MCP) signaling domain"/>
    <property type="match status" value="1"/>
</dbReference>
<feature type="transmembrane region" description="Helical" evidence="9">
    <location>
        <begin position="12"/>
        <end position="31"/>
    </location>
</feature>
<evidence type="ECO:0000259" key="11">
    <source>
        <dbReference type="PROSITE" id="PS50885"/>
    </source>
</evidence>
<dbReference type="Pfam" id="PF00015">
    <property type="entry name" value="MCPsignal"/>
    <property type="match status" value="1"/>
</dbReference>
<dbReference type="Gene3D" id="1.10.287.950">
    <property type="entry name" value="Methyl-accepting chemotaxis protein"/>
    <property type="match status" value="1"/>
</dbReference>
<sequence length="538" mass="58586">MSFTIKQKVYCFVLFSFLSILFIGYEGISLVKEEMYSDRETQLKVQVESVEGVLKLYQQKVDQKELSLQQAKAEFYALLTSMGYGNGDYFFAFTTDMELKATVEGGKVGINVANIRDANGRSVYQDIYNGSNGINNRGYTQYQFKRGVNGPAEDKLSYALQFKPWGIVVGTGIYISDIEKTAFDSLVEMALVVFIVLVVLIFIAWKIISAVIVPINNIQTVMAKVEAGDITLRLSDSSKDELGLLSHSINSMLSEFHNLLEKLSGSSADLTDASDSLAVIAQQTNRGVSKQSEEIQTVVSAIEEMSLTVKEVEGNTLTAANTTQEASTMINDASLMVAETLLLVDDAAQKIDHAGVVVEELKQGSSEIAKVLNVITSISDQTNLLALNAAIEAARAGEAGRGFAVVADEVRSLAQNTQNSTIEIQKIIEQLQSLSQTASESMIAGKDAAQQTIEATTHTDEKLKLVVDHVNRINDMTGQIASATTEQAAVADEVARAMVSISDISVETEQASEQTKIESLNVKSLSEDVDKRIERFTI</sequence>
<dbReference type="Pfam" id="PF00672">
    <property type="entry name" value="HAMP"/>
    <property type="match status" value="1"/>
</dbReference>
<gene>
    <name evidence="12" type="ORF">GCM10007916_27600</name>
</gene>
<feature type="domain" description="HAMP" evidence="11">
    <location>
        <begin position="209"/>
        <end position="261"/>
    </location>
</feature>
<accession>A0ABQ6E2Q4</accession>
<feature type="domain" description="Methyl-accepting transducer" evidence="10">
    <location>
        <begin position="266"/>
        <end position="502"/>
    </location>
</feature>
<evidence type="ECO:0000256" key="8">
    <source>
        <dbReference type="PROSITE-ProRule" id="PRU00284"/>
    </source>
</evidence>
<dbReference type="PANTHER" id="PTHR32089">
    <property type="entry name" value="METHYL-ACCEPTING CHEMOTAXIS PROTEIN MCPB"/>
    <property type="match status" value="1"/>
</dbReference>
<organism evidence="12 13">
    <name type="scientific">Psychromonas marina</name>
    <dbReference type="NCBI Taxonomy" id="88364"/>
    <lineage>
        <taxon>Bacteria</taxon>
        <taxon>Pseudomonadati</taxon>
        <taxon>Pseudomonadota</taxon>
        <taxon>Gammaproteobacteria</taxon>
        <taxon>Alteromonadales</taxon>
        <taxon>Psychromonadaceae</taxon>
        <taxon>Psychromonas</taxon>
    </lineage>
</organism>
<evidence type="ECO:0000256" key="9">
    <source>
        <dbReference type="SAM" id="Phobius"/>
    </source>
</evidence>
<evidence type="ECO:0000256" key="6">
    <source>
        <dbReference type="ARBA" id="ARBA00023224"/>
    </source>
</evidence>
<dbReference type="RefSeq" id="WP_284204795.1">
    <property type="nucleotide sequence ID" value="NZ_BSPQ01000013.1"/>
</dbReference>
<dbReference type="SMART" id="SM01049">
    <property type="entry name" value="Cache_2"/>
    <property type="match status" value="1"/>
</dbReference>
<dbReference type="InterPro" id="IPR003660">
    <property type="entry name" value="HAMP_dom"/>
</dbReference>
<evidence type="ECO:0000313" key="13">
    <source>
        <dbReference type="Proteomes" id="UP001157353"/>
    </source>
</evidence>
<comment type="subcellular location">
    <subcellularLocation>
        <location evidence="1">Cell membrane</location>
        <topology evidence="1">Multi-pass membrane protein</topology>
    </subcellularLocation>
</comment>
<evidence type="ECO:0000256" key="5">
    <source>
        <dbReference type="ARBA" id="ARBA00023136"/>
    </source>
</evidence>
<dbReference type="CDD" id="cd11386">
    <property type="entry name" value="MCP_signal"/>
    <property type="match status" value="1"/>
</dbReference>
<dbReference type="InterPro" id="IPR004089">
    <property type="entry name" value="MCPsignal_dom"/>
</dbReference>
<dbReference type="Gene3D" id="3.30.450.20">
    <property type="entry name" value="PAS domain"/>
    <property type="match status" value="1"/>
</dbReference>
<evidence type="ECO:0000256" key="2">
    <source>
        <dbReference type="ARBA" id="ARBA00022475"/>
    </source>
</evidence>
<feature type="transmembrane region" description="Helical" evidence="9">
    <location>
        <begin position="186"/>
        <end position="208"/>
    </location>
</feature>
<dbReference type="CDD" id="cd06225">
    <property type="entry name" value="HAMP"/>
    <property type="match status" value="1"/>
</dbReference>
<evidence type="ECO:0000256" key="7">
    <source>
        <dbReference type="ARBA" id="ARBA00029447"/>
    </source>
</evidence>
<evidence type="ECO:0000313" key="12">
    <source>
        <dbReference type="EMBL" id="GLS91691.1"/>
    </source>
</evidence>
<dbReference type="InterPro" id="IPR004090">
    <property type="entry name" value="Chemotax_Me-accpt_rcpt"/>
</dbReference>
<evidence type="ECO:0000256" key="3">
    <source>
        <dbReference type="ARBA" id="ARBA00022692"/>
    </source>
</evidence>
<keyword evidence="6 8" id="KW-0807">Transducer</keyword>
<keyword evidence="2" id="KW-1003">Cell membrane</keyword>
<reference evidence="13" key="1">
    <citation type="journal article" date="2019" name="Int. J. Syst. Evol. Microbiol.">
        <title>The Global Catalogue of Microorganisms (GCM) 10K type strain sequencing project: providing services to taxonomists for standard genome sequencing and annotation.</title>
        <authorList>
            <consortium name="The Broad Institute Genomics Platform"/>
            <consortium name="The Broad Institute Genome Sequencing Center for Infectious Disease"/>
            <person name="Wu L."/>
            <person name="Ma J."/>
        </authorList>
    </citation>
    <scope>NUCLEOTIDE SEQUENCE [LARGE SCALE GENOMIC DNA]</scope>
    <source>
        <strain evidence="13">NBRC 103166</strain>
    </source>
</reference>
<dbReference type="PRINTS" id="PR00260">
    <property type="entry name" value="CHEMTRNSDUCR"/>
</dbReference>
<name>A0ABQ6E2Q4_9GAMM</name>
<comment type="caution">
    <text evidence="12">The sequence shown here is derived from an EMBL/GenBank/DDBJ whole genome shotgun (WGS) entry which is preliminary data.</text>
</comment>
<dbReference type="PROSITE" id="PS50885">
    <property type="entry name" value="HAMP"/>
    <property type="match status" value="1"/>
</dbReference>
<keyword evidence="5 9" id="KW-0472">Membrane</keyword>
<evidence type="ECO:0000256" key="1">
    <source>
        <dbReference type="ARBA" id="ARBA00004651"/>
    </source>
</evidence>